<evidence type="ECO:0000256" key="4">
    <source>
        <dbReference type="ARBA" id="ARBA00022737"/>
    </source>
</evidence>
<dbReference type="InterPro" id="IPR001680">
    <property type="entry name" value="WD40_rpt"/>
</dbReference>
<feature type="repeat" description="WD" evidence="11">
    <location>
        <begin position="173"/>
        <end position="214"/>
    </location>
</feature>
<dbReference type="InterPro" id="IPR019775">
    <property type="entry name" value="WD40_repeat_CS"/>
</dbReference>
<dbReference type="SMART" id="SM00320">
    <property type="entry name" value="WD40"/>
    <property type="match status" value="6"/>
</dbReference>
<evidence type="ECO:0000256" key="11">
    <source>
        <dbReference type="PROSITE-ProRule" id="PRU00221"/>
    </source>
</evidence>
<dbReference type="PRINTS" id="PR00320">
    <property type="entry name" value="GPROTEINBRPT"/>
</dbReference>
<name>A0A8C2ALK0_CYPCA</name>
<feature type="repeat" description="WD" evidence="11">
    <location>
        <begin position="88"/>
        <end position="129"/>
    </location>
</feature>
<dbReference type="InterPro" id="IPR015943">
    <property type="entry name" value="WD40/YVTN_repeat-like_dom_sf"/>
</dbReference>
<feature type="repeat" description="WD" evidence="11">
    <location>
        <begin position="299"/>
        <end position="340"/>
    </location>
</feature>
<organism evidence="12 13">
    <name type="scientific">Cyprinus carpio</name>
    <name type="common">Common carp</name>
    <dbReference type="NCBI Taxonomy" id="7962"/>
    <lineage>
        <taxon>Eukaryota</taxon>
        <taxon>Metazoa</taxon>
        <taxon>Chordata</taxon>
        <taxon>Craniata</taxon>
        <taxon>Vertebrata</taxon>
        <taxon>Euteleostomi</taxon>
        <taxon>Actinopterygii</taxon>
        <taxon>Neopterygii</taxon>
        <taxon>Teleostei</taxon>
        <taxon>Ostariophysi</taxon>
        <taxon>Cypriniformes</taxon>
        <taxon>Cyprinidae</taxon>
        <taxon>Cyprininae</taxon>
        <taxon>Cyprinus</taxon>
    </lineage>
</organism>
<dbReference type="InterPro" id="IPR036322">
    <property type="entry name" value="WD40_repeat_dom_sf"/>
</dbReference>
<dbReference type="Pfam" id="PF00400">
    <property type="entry name" value="WD40"/>
    <property type="match status" value="6"/>
</dbReference>
<dbReference type="FunFam" id="2.130.10.10:FF:000250">
    <property type="entry name" value="Dynein assembly factor with WDR repeat domains 1"/>
    <property type="match status" value="1"/>
</dbReference>
<dbReference type="Ensembl" id="ENSCCRT00015110291.1">
    <property type="protein sequence ID" value="ENSCCRP00015106890.1"/>
    <property type="gene ID" value="ENSCCRG00015042563.1"/>
</dbReference>
<feature type="repeat" description="WD" evidence="11">
    <location>
        <begin position="130"/>
        <end position="172"/>
    </location>
</feature>
<evidence type="ECO:0000256" key="8">
    <source>
        <dbReference type="ARBA" id="ARBA00023273"/>
    </source>
</evidence>
<keyword evidence="7" id="KW-0206">Cytoskeleton</keyword>
<evidence type="ECO:0000256" key="6">
    <source>
        <dbReference type="ARBA" id="ARBA00023069"/>
    </source>
</evidence>
<keyword evidence="3 11" id="KW-0853">WD repeat</keyword>
<keyword evidence="4" id="KW-0677">Repeat</keyword>
<accession>A0A8C2ALK0</accession>
<sequence>MKLKRLHIRYYPPGIFLDYEKGGQLRTKSIDLLNLTPETDVNELLSDIRAAEPLITSSCAEQVKALICKLQEKVSQKDDRKFYLFRALQAHILPLTNVAFNKSGSSFITGSYDRTCKIWDTASGEELHTLEGHRNVVYAIAFNNPYGDKVATGSFDKTCKLWSAETGKCFYTFRGHTAEIVCLAFNPQSTLVATGSMDTMAKLWDVESGKEVSTLAGHFAEIISLSFNTTGDRLVTGSFDHTAILWDVSTGSKVHVLTGHRGEISCVQFNWDCSLIATASLDKTCKVWDADSGQCLATLLGHNDEVLDVCFNYTGQLIATASADGTSRVFSAETFQCLCQLEGHKGEISKVRNHINPPSSACHSSFRLNNPLVSLHSVSFLVCSGAHFLSRSLPVYIPLASIPASCLSFVIFPAYSYGCLHSYSSLHLAFSQAYP</sequence>
<evidence type="ECO:0000256" key="10">
    <source>
        <dbReference type="ARBA" id="ARBA00069109"/>
    </source>
</evidence>
<dbReference type="PROSITE" id="PS00678">
    <property type="entry name" value="WD_REPEATS_1"/>
    <property type="match status" value="3"/>
</dbReference>
<evidence type="ECO:0000256" key="5">
    <source>
        <dbReference type="ARBA" id="ARBA00022846"/>
    </source>
</evidence>
<evidence type="ECO:0000256" key="9">
    <source>
        <dbReference type="ARBA" id="ARBA00037841"/>
    </source>
</evidence>
<evidence type="ECO:0000256" key="7">
    <source>
        <dbReference type="ARBA" id="ARBA00023212"/>
    </source>
</evidence>
<dbReference type="GO" id="GO:0070286">
    <property type="term" value="P:axonemal dynein complex assembly"/>
    <property type="evidence" value="ECO:0007669"/>
    <property type="project" value="UniProtKB-ARBA"/>
</dbReference>
<dbReference type="SUPFAM" id="SSF50978">
    <property type="entry name" value="WD40 repeat-like"/>
    <property type="match status" value="1"/>
</dbReference>
<dbReference type="Gene3D" id="2.130.10.10">
    <property type="entry name" value="YVTN repeat-like/Quinoprotein amine dehydrogenase"/>
    <property type="match status" value="3"/>
</dbReference>
<feature type="repeat" description="WD" evidence="11">
    <location>
        <begin position="215"/>
        <end position="256"/>
    </location>
</feature>
<dbReference type="PANTHER" id="PTHR19879">
    <property type="entry name" value="TRANSCRIPTION INITIATION FACTOR TFIID"/>
    <property type="match status" value="1"/>
</dbReference>
<keyword evidence="2" id="KW-0963">Cytoplasm</keyword>
<reference evidence="12" key="1">
    <citation type="submission" date="2025-08" db="UniProtKB">
        <authorList>
            <consortium name="Ensembl"/>
        </authorList>
    </citation>
    <scope>IDENTIFICATION</scope>
</reference>
<proteinExistence type="predicted"/>
<evidence type="ECO:0000313" key="12">
    <source>
        <dbReference type="Ensembl" id="ENSCCRP00015106890.1"/>
    </source>
</evidence>
<keyword evidence="6" id="KW-0969">Cilium</keyword>
<dbReference type="PROSITE" id="PS50294">
    <property type="entry name" value="WD_REPEATS_REGION"/>
    <property type="match status" value="6"/>
</dbReference>
<dbReference type="AlphaFoldDB" id="A0A8C2ALK0"/>
<protein>
    <recommendedName>
        <fullName evidence="10">Dynein assembly factor with WD repeat domains 1</fullName>
    </recommendedName>
</protein>
<feature type="repeat" description="WD" evidence="11">
    <location>
        <begin position="257"/>
        <end position="298"/>
    </location>
</feature>
<evidence type="ECO:0000256" key="2">
    <source>
        <dbReference type="ARBA" id="ARBA00022490"/>
    </source>
</evidence>
<evidence type="ECO:0000256" key="1">
    <source>
        <dbReference type="ARBA" id="ARBA00004611"/>
    </source>
</evidence>
<dbReference type="Proteomes" id="UP000694700">
    <property type="component" value="Unplaced"/>
</dbReference>
<dbReference type="PROSITE" id="PS50082">
    <property type="entry name" value="WD_REPEATS_2"/>
    <property type="match status" value="6"/>
</dbReference>
<dbReference type="InterPro" id="IPR020472">
    <property type="entry name" value="WD40_PAC1"/>
</dbReference>
<keyword evidence="5" id="KW-0282">Flagellum</keyword>
<dbReference type="CDD" id="cd00200">
    <property type="entry name" value="WD40"/>
    <property type="match status" value="1"/>
</dbReference>
<evidence type="ECO:0000313" key="13">
    <source>
        <dbReference type="Proteomes" id="UP000694700"/>
    </source>
</evidence>
<keyword evidence="8" id="KW-0966">Cell projection</keyword>
<evidence type="ECO:0000256" key="3">
    <source>
        <dbReference type="ARBA" id="ARBA00022574"/>
    </source>
</evidence>
<comment type="subcellular location">
    <subcellularLocation>
        <location evidence="1">Cytoplasm</location>
        <location evidence="1">Cytoskeleton</location>
        <location evidence="1">Flagellum axoneme</location>
    </subcellularLocation>
    <subcellularLocation>
        <location evidence="9">Cytoplasm</location>
        <location evidence="9">Cytoskeleton</location>
        <location evidence="9">Flagellum basal body</location>
    </subcellularLocation>
</comment>
<dbReference type="PANTHER" id="PTHR19879:SF9">
    <property type="entry name" value="TRANSCRIPTION INITIATION FACTOR TFIID SUBUNIT 5"/>
    <property type="match status" value="1"/>
</dbReference>